<reference evidence="3" key="1">
    <citation type="submission" date="2022-11" db="UniProtKB">
        <authorList>
            <consortium name="WormBaseParasite"/>
        </authorList>
    </citation>
    <scope>IDENTIFICATION</scope>
</reference>
<name>A0A915PAB8_9BILA</name>
<dbReference type="Proteomes" id="UP000887560">
    <property type="component" value="Unplaced"/>
</dbReference>
<protein>
    <submittedName>
        <fullName evidence="3">Uncharacterized protein</fullName>
    </submittedName>
</protein>
<dbReference type="WBParaSite" id="scf7180000424740.g13877">
    <property type="protein sequence ID" value="scf7180000424740.g13877"/>
    <property type="gene ID" value="scf7180000424740.g13877"/>
</dbReference>
<evidence type="ECO:0000256" key="1">
    <source>
        <dbReference type="SAM" id="MobiDB-lite"/>
    </source>
</evidence>
<sequence>MATNISNNKLPFPQTLVIMLIVIINYNEVKGMINATVGNTKNMVPSPINNNNISGFGNKNLKKPSTVSFNNHPKAAPQKYKISKTKATNSDNHHKIAASPKTVDSHTIEHEMVINPQEEIGIKNEKMEGGNGSVNHHNMGAQAVEQEENKVNGSTNEQIEKQDKEKVKENKVYSKLIEEIHWHLGYRPTNDRPTDQKKKVIQTVANLLVPYVEKFSRVEEKVQYAYVAGSIIVKALTIARQINKYKEMEEINKEIAQLFVEAEKLKNLFGPQVYNDDMPVIWNVKNQIGMIKSNSTPFFRVMSDIEHKFINEDDEGGERVVIEGMKNELMEAERVVIITGNILNFINDLRHNI</sequence>
<dbReference type="AlphaFoldDB" id="A0A915PAB8"/>
<evidence type="ECO:0000313" key="3">
    <source>
        <dbReference type="WBParaSite" id="scf7180000424740.g13877"/>
    </source>
</evidence>
<keyword evidence="2" id="KW-1185">Reference proteome</keyword>
<feature type="region of interest" description="Disordered" evidence="1">
    <location>
        <begin position="70"/>
        <end position="92"/>
    </location>
</feature>
<accession>A0A915PAB8</accession>
<proteinExistence type="predicted"/>
<evidence type="ECO:0000313" key="2">
    <source>
        <dbReference type="Proteomes" id="UP000887560"/>
    </source>
</evidence>
<organism evidence="2 3">
    <name type="scientific">Meloidogyne floridensis</name>
    <dbReference type="NCBI Taxonomy" id="298350"/>
    <lineage>
        <taxon>Eukaryota</taxon>
        <taxon>Metazoa</taxon>
        <taxon>Ecdysozoa</taxon>
        <taxon>Nematoda</taxon>
        <taxon>Chromadorea</taxon>
        <taxon>Rhabditida</taxon>
        <taxon>Tylenchina</taxon>
        <taxon>Tylenchomorpha</taxon>
        <taxon>Tylenchoidea</taxon>
        <taxon>Meloidogynidae</taxon>
        <taxon>Meloidogyninae</taxon>
        <taxon>Meloidogyne</taxon>
    </lineage>
</organism>